<proteinExistence type="predicted"/>
<dbReference type="EMBL" id="LHPG02000010">
    <property type="protein sequence ID" value="PRW50754.1"/>
    <property type="molecule type" value="Genomic_DNA"/>
</dbReference>
<comment type="caution">
    <text evidence="2">The sequence shown here is derived from an EMBL/GenBank/DDBJ whole genome shotgun (WGS) entry which is preliminary data.</text>
</comment>
<evidence type="ECO:0000313" key="2">
    <source>
        <dbReference type="EMBL" id="PRW50754.1"/>
    </source>
</evidence>
<evidence type="ECO:0000313" key="3">
    <source>
        <dbReference type="Proteomes" id="UP000239899"/>
    </source>
</evidence>
<feature type="compositionally biased region" description="Low complexity" evidence="1">
    <location>
        <begin position="15"/>
        <end position="24"/>
    </location>
</feature>
<dbReference type="Proteomes" id="UP000239899">
    <property type="component" value="Unassembled WGS sequence"/>
</dbReference>
<reference evidence="2 3" key="1">
    <citation type="journal article" date="2018" name="Plant J.">
        <title>Genome sequences of Chlorella sorokiniana UTEX 1602 and Micractinium conductrix SAG 241.80: implications to maltose excretion by a green alga.</title>
        <authorList>
            <person name="Arriola M.B."/>
            <person name="Velmurugan N."/>
            <person name="Zhang Y."/>
            <person name="Plunkett M.H."/>
            <person name="Hondzo H."/>
            <person name="Barney B.M."/>
        </authorList>
    </citation>
    <scope>NUCLEOTIDE SEQUENCE [LARGE SCALE GENOMIC DNA]</scope>
    <source>
        <strain evidence="3">UTEX 1602</strain>
    </source>
</reference>
<keyword evidence="3" id="KW-1185">Reference proteome</keyword>
<name>A0A2P6TN47_CHLSO</name>
<protein>
    <submittedName>
        <fullName evidence="2">Uncharacterized protein</fullName>
    </submittedName>
</protein>
<accession>A0A2P6TN47</accession>
<sequence>MLDLPVSLDGGLPPAAVAGAAPPDGFRPESSGPAVSATPAQFATQAAIVLTENNDTSAAETVATAAALAFADGQPAAAVAFAQATAASMAFGPSETLNQAVMEAFSQGGDFSSYFGSALATAAANLLAVGADAAAVPTAFVESMADAAAEGFGPAASQALAAALSALRLRLPPVAPAQPPLPPST</sequence>
<evidence type="ECO:0000256" key="1">
    <source>
        <dbReference type="SAM" id="MobiDB-lite"/>
    </source>
</evidence>
<gene>
    <name evidence="2" type="ORF">C2E21_5544</name>
</gene>
<feature type="region of interest" description="Disordered" evidence="1">
    <location>
        <begin position="15"/>
        <end position="37"/>
    </location>
</feature>
<dbReference type="AlphaFoldDB" id="A0A2P6TN47"/>
<organism evidence="2 3">
    <name type="scientific">Chlorella sorokiniana</name>
    <name type="common">Freshwater green alga</name>
    <dbReference type="NCBI Taxonomy" id="3076"/>
    <lineage>
        <taxon>Eukaryota</taxon>
        <taxon>Viridiplantae</taxon>
        <taxon>Chlorophyta</taxon>
        <taxon>core chlorophytes</taxon>
        <taxon>Trebouxiophyceae</taxon>
        <taxon>Chlorellales</taxon>
        <taxon>Chlorellaceae</taxon>
        <taxon>Chlorella clade</taxon>
        <taxon>Chlorella</taxon>
    </lineage>
</organism>